<dbReference type="PANTHER" id="PTHR21192">
    <property type="entry name" value="NUCLEAR PROTEIN E3-3"/>
    <property type="match status" value="1"/>
</dbReference>
<keyword evidence="3" id="KW-1185">Reference proteome</keyword>
<evidence type="ECO:0000256" key="1">
    <source>
        <dbReference type="SAM" id="MobiDB-lite"/>
    </source>
</evidence>
<comment type="caution">
    <text evidence="2">The sequence shown here is derived from an EMBL/GenBank/DDBJ whole genome shotgun (WGS) entry which is preliminary data.</text>
</comment>
<dbReference type="Pfam" id="PF04430">
    <property type="entry name" value="DUF498"/>
    <property type="match status" value="1"/>
</dbReference>
<dbReference type="CDD" id="cd05560">
    <property type="entry name" value="Xcc1710_like"/>
    <property type="match status" value="1"/>
</dbReference>
<feature type="region of interest" description="Disordered" evidence="1">
    <location>
        <begin position="1"/>
        <end position="25"/>
    </location>
</feature>
<proteinExistence type="predicted"/>
<evidence type="ECO:0000313" key="3">
    <source>
        <dbReference type="Proteomes" id="UP000740754"/>
    </source>
</evidence>
<dbReference type="Gene3D" id="3.40.1230.10">
    <property type="entry name" value="MTH938-like"/>
    <property type="match status" value="2"/>
</dbReference>
<name>A0ABX1I456_9GAMM</name>
<dbReference type="Proteomes" id="UP000740754">
    <property type="component" value="Unassembled WGS sequence"/>
</dbReference>
<reference evidence="2 3" key="1">
    <citation type="submission" date="2020-04" db="EMBL/GenBank/DDBJ databases">
        <title>Draft Whole-Genome sequence of Marichromatium bheemlicum DSM 18632, type strain.</title>
        <authorList>
            <person name="Kyndt J.A."/>
            <person name="Meyer T.E."/>
        </authorList>
    </citation>
    <scope>NUCLEOTIDE SEQUENCE [LARGE SCALE GENOMIC DNA]</scope>
    <source>
        <strain evidence="2 3">DSM 18632</strain>
    </source>
</reference>
<dbReference type="SUPFAM" id="SSF64076">
    <property type="entry name" value="MTH938-like"/>
    <property type="match status" value="1"/>
</dbReference>
<organism evidence="2 3">
    <name type="scientific">Marichromatium bheemlicum</name>
    <dbReference type="NCBI Taxonomy" id="365339"/>
    <lineage>
        <taxon>Bacteria</taxon>
        <taxon>Pseudomonadati</taxon>
        <taxon>Pseudomonadota</taxon>
        <taxon>Gammaproteobacteria</taxon>
        <taxon>Chromatiales</taxon>
        <taxon>Chromatiaceae</taxon>
        <taxon>Marichromatium</taxon>
    </lineage>
</organism>
<dbReference type="InterPro" id="IPR007523">
    <property type="entry name" value="NDUFAF3/AAMDC"/>
</dbReference>
<evidence type="ECO:0000313" key="2">
    <source>
        <dbReference type="EMBL" id="NKN31968.1"/>
    </source>
</evidence>
<gene>
    <name evidence="2" type="ORF">HF203_01845</name>
</gene>
<dbReference type="PANTHER" id="PTHR21192:SF2">
    <property type="entry name" value="NADH DEHYDROGENASE [UBIQUINONE] 1 ALPHA SUBCOMPLEX ASSEMBLY FACTOR 3"/>
    <property type="match status" value="1"/>
</dbReference>
<protein>
    <submittedName>
        <fullName evidence="2">Xcc1710-like domain-containing protein</fullName>
    </submittedName>
</protein>
<dbReference type="EMBL" id="JAAXKX010000002">
    <property type="protein sequence ID" value="NKN31968.1"/>
    <property type="molecule type" value="Genomic_DNA"/>
</dbReference>
<dbReference type="InterPro" id="IPR036748">
    <property type="entry name" value="MTH938-like_sf"/>
</dbReference>
<accession>A0ABX1I456</accession>
<sequence length="127" mass="13867">MVGTMKFTETEDAGSNRVQGYGPEGTRIRDHAYTHALLVSAERLDPDWGPARAEELTSEHIAALLEDHPQVIIIGTGARQVFPAAAVYREAIARGVGIEFMDTGAACRTFNILLDEDRRVVAGLLPY</sequence>